<comment type="caution">
    <text evidence="1">The sequence shown here is derived from an EMBL/GenBank/DDBJ whole genome shotgun (WGS) entry which is preliminary data.</text>
</comment>
<protein>
    <submittedName>
        <fullName evidence="1">Uncharacterized protein</fullName>
    </submittedName>
</protein>
<proteinExistence type="predicted"/>
<sequence length="71" mass="7428">MLHNPFPVATYLNSDYYSGGAGALVPAGSPMPSGYRQYPPYYPTAALGNYMASAPTSYSYGYGYGGPSPSS</sequence>
<evidence type="ECO:0000313" key="2">
    <source>
        <dbReference type="Proteomes" id="UP000886523"/>
    </source>
</evidence>
<dbReference type="Proteomes" id="UP000886523">
    <property type="component" value="Unassembled WGS sequence"/>
</dbReference>
<dbReference type="AlphaFoldDB" id="A0A9P6DWL8"/>
<keyword evidence="2" id="KW-1185">Reference proteome</keyword>
<evidence type="ECO:0000313" key="1">
    <source>
        <dbReference type="EMBL" id="KAF9517596.1"/>
    </source>
</evidence>
<accession>A0A9P6DWL8</accession>
<name>A0A9P6DWL8_9AGAM</name>
<dbReference type="EMBL" id="MU128931">
    <property type="protein sequence ID" value="KAF9517596.1"/>
    <property type="molecule type" value="Genomic_DNA"/>
</dbReference>
<organism evidence="1 2">
    <name type="scientific">Hydnum rufescens UP504</name>
    <dbReference type="NCBI Taxonomy" id="1448309"/>
    <lineage>
        <taxon>Eukaryota</taxon>
        <taxon>Fungi</taxon>
        <taxon>Dikarya</taxon>
        <taxon>Basidiomycota</taxon>
        <taxon>Agaricomycotina</taxon>
        <taxon>Agaricomycetes</taxon>
        <taxon>Cantharellales</taxon>
        <taxon>Hydnaceae</taxon>
        <taxon>Hydnum</taxon>
    </lineage>
</organism>
<reference evidence="1" key="1">
    <citation type="journal article" date="2020" name="Nat. Commun.">
        <title>Large-scale genome sequencing of mycorrhizal fungi provides insights into the early evolution of symbiotic traits.</title>
        <authorList>
            <person name="Miyauchi S."/>
            <person name="Kiss E."/>
            <person name="Kuo A."/>
            <person name="Drula E."/>
            <person name="Kohler A."/>
            <person name="Sanchez-Garcia M."/>
            <person name="Morin E."/>
            <person name="Andreopoulos B."/>
            <person name="Barry K.W."/>
            <person name="Bonito G."/>
            <person name="Buee M."/>
            <person name="Carver A."/>
            <person name="Chen C."/>
            <person name="Cichocki N."/>
            <person name="Clum A."/>
            <person name="Culley D."/>
            <person name="Crous P.W."/>
            <person name="Fauchery L."/>
            <person name="Girlanda M."/>
            <person name="Hayes R.D."/>
            <person name="Keri Z."/>
            <person name="LaButti K."/>
            <person name="Lipzen A."/>
            <person name="Lombard V."/>
            <person name="Magnuson J."/>
            <person name="Maillard F."/>
            <person name="Murat C."/>
            <person name="Nolan M."/>
            <person name="Ohm R.A."/>
            <person name="Pangilinan J."/>
            <person name="Pereira M.F."/>
            <person name="Perotto S."/>
            <person name="Peter M."/>
            <person name="Pfister S."/>
            <person name="Riley R."/>
            <person name="Sitrit Y."/>
            <person name="Stielow J.B."/>
            <person name="Szollosi G."/>
            <person name="Zifcakova L."/>
            <person name="Stursova M."/>
            <person name="Spatafora J.W."/>
            <person name="Tedersoo L."/>
            <person name="Vaario L.M."/>
            <person name="Yamada A."/>
            <person name="Yan M."/>
            <person name="Wang P."/>
            <person name="Xu J."/>
            <person name="Bruns T."/>
            <person name="Baldrian P."/>
            <person name="Vilgalys R."/>
            <person name="Dunand C."/>
            <person name="Henrissat B."/>
            <person name="Grigoriev I.V."/>
            <person name="Hibbett D."/>
            <person name="Nagy L.G."/>
            <person name="Martin F.M."/>
        </authorList>
    </citation>
    <scope>NUCLEOTIDE SEQUENCE</scope>
    <source>
        <strain evidence="1">UP504</strain>
    </source>
</reference>
<gene>
    <name evidence="1" type="ORF">BS47DRAFT_1389853</name>
</gene>